<gene>
    <name evidence="1" type="ORF">UN65_12025</name>
</gene>
<proteinExistence type="predicted"/>
<name>A0AAI8CHS2_9FLAO</name>
<dbReference type="Proteomes" id="UP000304840">
    <property type="component" value="Chromosome"/>
</dbReference>
<evidence type="ECO:0000313" key="1">
    <source>
        <dbReference type="EMBL" id="AMO20961.1"/>
    </source>
</evidence>
<reference evidence="1 2" key="2">
    <citation type="submission" date="2019-05" db="EMBL/GenBank/DDBJ databases">
        <authorList>
            <person name="Ravantti J.J."/>
        </authorList>
    </citation>
    <scope>NUCLEOTIDE SEQUENCE [LARGE SCALE GENOMIC DNA]</scope>
    <source>
        <strain evidence="1 2">B185</strain>
    </source>
</reference>
<dbReference type="RefSeq" id="WP_065213021.1">
    <property type="nucleotide sequence ID" value="NZ_CP010992.1"/>
</dbReference>
<evidence type="ECO:0000313" key="2">
    <source>
        <dbReference type="Proteomes" id="UP000304840"/>
    </source>
</evidence>
<organism evidence="1 2">
    <name type="scientific">Flavobacterium columnare</name>
    <dbReference type="NCBI Taxonomy" id="996"/>
    <lineage>
        <taxon>Bacteria</taxon>
        <taxon>Pseudomonadati</taxon>
        <taxon>Bacteroidota</taxon>
        <taxon>Flavobacteriia</taxon>
        <taxon>Flavobacteriales</taxon>
        <taxon>Flavobacteriaceae</taxon>
        <taxon>Flavobacterium</taxon>
    </lineage>
</organism>
<reference evidence="2" key="1">
    <citation type="submission" date="2016-03" db="EMBL/GenBank/DDBJ databases">
        <title>Flavobacterium columnare strain B185, complete genome.</title>
        <authorList>
            <person name="Sundberg L.-R."/>
            <person name="Papponen P."/>
            <person name="Laanto E."/>
        </authorList>
    </citation>
    <scope>NUCLEOTIDE SEQUENCE [LARGE SCALE GENOMIC DNA]</scope>
    <source>
        <strain evidence="2">B185</strain>
    </source>
</reference>
<protein>
    <submittedName>
        <fullName evidence="1">Uncharacterized protein</fullName>
    </submittedName>
</protein>
<dbReference type="GeneID" id="60758143"/>
<dbReference type="AlphaFoldDB" id="A0AAI8CHS2"/>
<dbReference type="EMBL" id="CP010992">
    <property type="protein sequence ID" value="AMO20961.1"/>
    <property type="molecule type" value="Genomic_DNA"/>
</dbReference>
<sequence>MLSLITGITEIIKLEANEEDMFDMYAATLSSRQDVENNPEYFELKKGLKAKKYRSNGNEH</sequence>
<accession>A0AAI8CHS2</accession>